<feature type="binding site" description="axial binding residue" evidence="10">
    <location>
        <position position="237"/>
    </location>
    <ligand>
        <name>heme b</name>
        <dbReference type="ChEBI" id="CHEBI:60344"/>
        <label>1</label>
    </ligand>
    <ligandPart>
        <name>Fe</name>
        <dbReference type="ChEBI" id="CHEBI:18248"/>
    </ligandPart>
</feature>
<evidence type="ECO:0000256" key="1">
    <source>
        <dbReference type="ARBA" id="ARBA00004141"/>
    </source>
</evidence>
<dbReference type="CDD" id="cd08760">
    <property type="entry name" value="Cyt_b561_FRRS1_like"/>
    <property type="match status" value="1"/>
</dbReference>
<feature type="region of interest" description="Disordered" evidence="11">
    <location>
        <begin position="1"/>
        <end position="23"/>
    </location>
</feature>
<sequence length="414" mass="44778">PTHHQQQDQQQHHPPPMAGRRPPLLSPLPLPLPIILLSLLVSLLGLAPAGRVAGQTGCAARTFSNNRLYALCSDLPALDSSLHWTHDASASTLRLAFSASPPRSGGWVAWGINPDSPTMIGTQTLLAFTASNGSMDAATYNVSSYDVHRSEIAYPVSELEAEQGTGGGITIFATLRLPAGTRKVNQVWQVGPSVTGEAPDKHAMEQANMVSKGTLDLVSGGTTAAGTDSRLRERNRHGVLNAVSWGILLPMGAIIARYLKTFKSADPAWFYLHVSCQLSGYIVGVTGWGIGLNLGSKSKGFQYTTHRSIGIAMFCLATLQIFALFLRPNKDHKFRIYWNAYHHSVGYAVIILSIINIFKGFSILKPDEKWKTAYIVVISVLGGIAVFLEVVTWSIYLRHKSGSRTKPNVANGTA</sequence>
<evidence type="ECO:0000256" key="12">
    <source>
        <dbReference type="SAM" id="Phobius"/>
    </source>
</evidence>
<dbReference type="Gene3D" id="1.20.120.1770">
    <property type="match status" value="1"/>
</dbReference>
<dbReference type="InterPro" id="IPR006593">
    <property type="entry name" value="Cyt_b561/ferric_Rdtase_TM"/>
</dbReference>
<evidence type="ECO:0000259" key="14">
    <source>
        <dbReference type="PROSITE" id="PS50939"/>
    </source>
</evidence>
<dbReference type="PANTHER" id="PTHR23130">
    <property type="entry name" value="CYTOCHROME B561 AND DOMON DOMAIN-CONTAINING PROTEIN"/>
    <property type="match status" value="1"/>
</dbReference>
<evidence type="ECO:0000256" key="5">
    <source>
        <dbReference type="ARBA" id="ARBA00022729"/>
    </source>
</evidence>
<proteinExistence type="predicted"/>
<keyword evidence="6" id="KW-0249">Electron transport</keyword>
<feature type="binding site" description="axial binding residue" evidence="10">
    <location>
        <position position="306"/>
    </location>
    <ligand>
        <name>heme b</name>
        <dbReference type="ChEBI" id="CHEBI:60344"/>
        <label>1</label>
    </ligand>
    <ligandPart>
        <name>Fe</name>
        <dbReference type="ChEBI" id="CHEBI:18248"/>
    </ligandPart>
</feature>
<feature type="non-terminal residue" evidence="15">
    <location>
        <position position="1"/>
    </location>
</feature>
<evidence type="ECO:0000256" key="2">
    <source>
        <dbReference type="ARBA" id="ARBA00022448"/>
    </source>
</evidence>
<dbReference type="PROSITE" id="PS50836">
    <property type="entry name" value="DOMON"/>
    <property type="match status" value="1"/>
</dbReference>
<feature type="binding site" description="axial binding residue" evidence="10">
    <location>
        <position position="342"/>
    </location>
    <ligand>
        <name>heme b</name>
        <dbReference type="ChEBI" id="CHEBI:60344"/>
        <label>1</label>
    </ligand>
    <ligandPart>
        <name>Fe</name>
        <dbReference type="ChEBI" id="CHEBI:18248"/>
    </ligandPart>
</feature>
<feature type="transmembrane region" description="Helical" evidence="12">
    <location>
        <begin position="373"/>
        <end position="396"/>
    </location>
</feature>
<dbReference type="InterPro" id="IPR017214">
    <property type="entry name" value="UCP037471"/>
</dbReference>
<dbReference type="InterPro" id="IPR045265">
    <property type="entry name" value="AIR12_DOMON"/>
</dbReference>
<protein>
    <submittedName>
        <fullName evidence="15">Auxin-induced in root cultures protein 12</fullName>
    </submittedName>
</protein>
<evidence type="ECO:0000256" key="9">
    <source>
        <dbReference type="ARBA" id="ARBA00053871"/>
    </source>
</evidence>
<dbReference type="AlphaFoldDB" id="A0A1D1YA02"/>
<dbReference type="InterPro" id="IPR005018">
    <property type="entry name" value="DOMON_domain"/>
</dbReference>
<feature type="transmembrane region" description="Helical" evidence="12">
    <location>
        <begin position="340"/>
        <end position="361"/>
    </location>
</feature>
<evidence type="ECO:0000256" key="11">
    <source>
        <dbReference type="SAM" id="MobiDB-lite"/>
    </source>
</evidence>
<comment type="subcellular location">
    <subcellularLocation>
        <location evidence="1">Membrane</location>
        <topology evidence="1">Multi-pass membrane protein</topology>
    </subcellularLocation>
</comment>
<dbReference type="GO" id="GO:0016020">
    <property type="term" value="C:membrane"/>
    <property type="evidence" value="ECO:0007669"/>
    <property type="project" value="UniProtKB-SubCell"/>
</dbReference>
<dbReference type="PANTHER" id="PTHR23130:SF195">
    <property type="entry name" value="CYTOCHROME B561 AND DOMON DOMAIN-CONTAINING PROTEIN"/>
    <property type="match status" value="1"/>
</dbReference>
<keyword evidence="7 12" id="KW-1133">Transmembrane helix</keyword>
<evidence type="ECO:0000256" key="8">
    <source>
        <dbReference type="ARBA" id="ARBA00023136"/>
    </source>
</evidence>
<evidence type="ECO:0000256" key="10">
    <source>
        <dbReference type="PIRSR" id="PIRSR037471-1"/>
    </source>
</evidence>
<dbReference type="PROSITE" id="PS50939">
    <property type="entry name" value="CYTOCHROME_B561"/>
    <property type="match status" value="1"/>
</dbReference>
<dbReference type="CDD" id="cd09629">
    <property type="entry name" value="DOMON_CIL1_like"/>
    <property type="match status" value="1"/>
</dbReference>
<dbReference type="PIRSF" id="PIRSF037471">
    <property type="entry name" value="UCP037471"/>
    <property type="match status" value="1"/>
</dbReference>
<dbReference type="GO" id="GO:0046872">
    <property type="term" value="F:metal ion binding"/>
    <property type="evidence" value="ECO:0007669"/>
    <property type="project" value="UniProtKB-KW"/>
</dbReference>
<feature type="transmembrane region" description="Helical" evidence="12">
    <location>
        <begin position="239"/>
        <end position="258"/>
    </location>
</feature>
<keyword evidence="10" id="KW-0408">Iron</keyword>
<feature type="transmembrane region" description="Helical" evidence="12">
    <location>
        <begin position="308"/>
        <end position="328"/>
    </location>
</feature>
<dbReference type="EMBL" id="GDJX01016480">
    <property type="protein sequence ID" value="JAT51456.1"/>
    <property type="molecule type" value="Transcribed_RNA"/>
</dbReference>
<evidence type="ECO:0000256" key="7">
    <source>
        <dbReference type="ARBA" id="ARBA00022989"/>
    </source>
</evidence>
<dbReference type="Pfam" id="PF03188">
    <property type="entry name" value="Cytochrom_B561"/>
    <property type="match status" value="1"/>
</dbReference>
<reference evidence="15" key="1">
    <citation type="submission" date="2015-07" db="EMBL/GenBank/DDBJ databases">
        <title>Transcriptome Assembly of Anthurium amnicola.</title>
        <authorList>
            <person name="Suzuki J."/>
        </authorList>
    </citation>
    <scope>NUCLEOTIDE SEQUENCE</scope>
</reference>
<evidence type="ECO:0000313" key="15">
    <source>
        <dbReference type="EMBL" id="JAT51456.1"/>
    </source>
</evidence>
<keyword evidence="2" id="KW-0813">Transport</keyword>
<gene>
    <name evidence="15" type="primary">AIR12_1</name>
    <name evidence="15" type="ORF">g.59046</name>
</gene>
<evidence type="ECO:0000256" key="4">
    <source>
        <dbReference type="ARBA" id="ARBA00022723"/>
    </source>
</evidence>
<keyword evidence="8 12" id="KW-0472">Membrane</keyword>
<feature type="transmembrane region" description="Helical" evidence="12">
    <location>
        <begin position="278"/>
        <end position="296"/>
    </location>
</feature>
<dbReference type="FunFam" id="1.20.120.1770:FF:000007">
    <property type="entry name" value="Cytochrome b561 and DOMON domain-containing protein"/>
    <property type="match status" value="1"/>
</dbReference>
<feature type="domain" description="Cytochrome b561" evidence="14">
    <location>
        <begin position="198"/>
        <end position="397"/>
    </location>
</feature>
<keyword evidence="4 10" id="KW-0479">Metal-binding</keyword>
<name>A0A1D1YA02_9ARAE</name>
<comment type="function">
    <text evidence="9">May act as a catecholamine-responsive trans-membrane electron transporter.</text>
</comment>
<feature type="domain" description="DOMON" evidence="13">
    <location>
        <begin position="78"/>
        <end position="191"/>
    </location>
</feature>
<dbReference type="Pfam" id="PF04526">
    <property type="entry name" value="DUF568"/>
    <property type="match status" value="1"/>
</dbReference>
<evidence type="ECO:0000256" key="6">
    <source>
        <dbReference type="ARBA" id="ARBA00022982"/>
    </source>
</evidence>
<dbReference type="SMART" id="SM00665">
    <property type="entry name" value="B561"/>
    <property type="match status" value="1"/>
</dbReference>
<evidence type="ECO:0000259" key="13">
    <source>
        <dbReference type="PROSITE" id="PS50836"/>
    </source>
</evidence>
<keyword evidence="5" id="KW-0732">Signal</keyword>
<feature type="transmembrane region" description="Helical" evidence="12">
    <location>
        <begin position="30"/>
        <end position="47"/>
    </location>
</feature>
<feature type="binding site" description="axial binding residue" evidence="10">
    <location>
        <position position="273"/>
    </location>
    <ligand>
        <name>heme b</name>
        <dbReference type="ChEBI" id="CHEBI:60344"/>
        <label>1</label>
    </ligand>
    <ligandPart>
        <name>Fe</name>
        <dbReference type="ChEBI" id="CHEBI:18248"/>
    </ligandPart>
</feature>
<keyword evidence="3 12" id="KW-0812">Transmembrane</keyword>
<accession>A0A1D1YA02</accession>
<organism evidence="15">
    <name type="scientific">Anthurium amnicola</name>
    <dbReference type="NCBI Taxonomy" id="1678845"/>
    <lineage>
        <taxon>Eukaryota</taxon>
        <taxon>Viridiplantae</taxon>
        <taxon>Streptophyta</taxon>
        <taxon>Embryophyta</taxon>
        <taxon>Tracheophyta</taxon>
        <taxon>Spermatophyta</taxon>
        <taxon>Magnoliopsida</taxon>
        <taxon>Liliopsida</taxon>
        <taxon>Araceae</taxon>
        <taxon>Pothoideae</taxon>
        <taxon>Potheae</taxon>
        <taxon>Anthurium</taxon>
    </lineage>
</organism>
<evidence type="ECO:0000256" key="3">
    <source>
        <dbReference type="ARBA" id="ARBA00022692"/>
    </source>
</evidence>